<dbReference type="PATRIC" id="fig|452652.3.peg.5226"/>
<organism evidence="2 3">
    <name type="scientific">Kitasatospora setae (strain ATCC 33774 / DSM 43861 / JCM 3304 / KCC A-0304 / NBRC 14216 / KM-6054)</name>
    <name type="common">Streptomyces setae</name>
    <dbReference type="NCBI Taxonomy" id="452652"/>
    <lineage>
        <taxon>Bacteria</taxon>
        <taxon>Bacillati</taxon>
        <taxon>Actinomycetota</taxon>
        <taxon>Actinomycetes</taxon>
        <taxon>Kitasatosporales</taxon>
        <taxon>Streptomycetaceae</taxon>
        <taxon>Kitasatospora</taxon>
    </lineage>
</organism>
<feature type="region of interest" description="Disordered" evidence="1">
    <location>
        <begin position="66"/>
        <end position="89"/>
    </location>
</feature>
<proteinExistence type="predicted"/>
<protein>
    <submittedName>
        <fullName evidence="2">Uncharacterized protein</fullName>
    </submittedName>
</protein>
<dbReference type="EMBL" id="AP010968">
    <property type="protein sequence ID" value="BAJ31007.1"/>
    <property type="molecule type" value="Genomic_DNA"/>
</dbReference>
<dbReference type="KEGG" id="ksk:KSE_52320"/>
<gene>
    <name evidence="2" type="ordered locus">KSE_52320</name>
</gene>
<accession>E4NHM7</accession>
<evidence type="ECO:0000313" key="3">
    <source>
        <dbReference type="Proteomes" id="UP000007076"/>
    </source>
</evidence>
<evidence type="ECO:0000313" key="2">
    <source>
        <dbReference type="EMBL" id="BAJ31007.1"/>
    </source>
</evidence>
<feature type="compositionally biased region" description="Basic and acidic residues" evidence="1">
    <location>
        <begin position="68"/>
        <end position="89"/>
    </location>
</feature>
<dbReference type="RefSeq" id="WP_014138304.1">
    <property type="nucleotide sequence ID" value="NC_016109.1"/>
</dbReference>
<dbReference type="HOGENOM" id="CLU_1118994_0_0_11"/>
<reference evidence="2 3" key="1">
    <citation type="journal article" date="2010" name="DNA Res.">
        <title>Genome sequence of Kitasatospora setae NBRC 14216T: an evolutionary snapshot of the family Streptomycetaceae.</title>
        <authorList>
            <person name="Ichikawa N."/>
            <person name="Oguchi A."/>
            <person name="Ikeda H."/>
            <person name="Ishikawa J."/>
            <person name="Kitani S."/>
            <person name="Watanabe Y."/>
            <person name="Nakamura S."/>
            <person name="Katano Y."/>
            <person name="Kishi E."/>
            <person name="Sasagawa M."/>
            <person name="Ankai A."/>
            <person name="Fukui S."/>
            <person name="Hashimoto Y."/>
            <person name="Kamata S."/>
            <person name="Otoguro M."/>
            <person name="Tanikawa S."/>
            <person name="Nihira T."/>
            <person name="Horinouchi S."/>
            <person name="Ohnishi Y."/>
            <person name="Hayakawa M."/>
            <person name="Kuzuyama T."/>
            <person name="Arisawa A."/>
            <person name="Nomoto F."/>
            <person name="Miura H."/>
            <person name="Takahashi Y."/>
            <person name="Fujita N."/>
        </authorList>
    </citation>
    <scope>NUCLEOTIDE SEQUENCE [LARGE SCALE GENOMIC DNA]</scope>
    <source>
        <strain evidence="3">ATCC 33774 / DSM 43861 / JCM 3304 / KCC A-0304 / NBRC 14216 / KM-6054</strain>
    </source>
</reference>
<sequence length="248" mass="27925">MYEQKPVFHPVFGTDTGIAGLADVVEHYRRIFLPCEKEDCKHYRELSREDAARSAGLLLRHDGRRHSHGESWVEGPKTEGDKPERKGRREASLTAFADELVSLTGQLYEGMPFARVHAIVEEAAEAVDKSRPGGVRLFKPPVLLRYDAALMLAWHLGVEPAEVWLHSGAERGFRSLGFSGRRKTATPNELPLPFRELCAWQVEDILCVYRSLFEAVVSGKPVDEAMFARIETKRQKMGCGHRHCAVTC</sequence>
<keyword evidence="3" id="KW-1185">Reference proteome</keyword>
<dbReference type="AlphaFoldDB" id="E4NHM7"/>
<dbReference type="Proteomes" id="UP000007076">
    <property type="component" value="Chromosome"/>
</dbReference>
<evidence type="ECO:0000256" key="1">
    <source>
        <dbReference type="SAM" id="MobiDB-lite"/>
    </source>
</evidence>
<name>E4NHM7_KITSK</name>